<sequence>MMLVVGILSHTVDGQTIDSTRRTQPFEKFWTRSRTVPKFGAGIQDRAFVEVGLIYQSIYKHPLSLASRGGYFSVDVFIDDKNLLLGPKAGYEFTAGFLGIGGDVTYFIDNNYNEAGDDRKAWAFTPKIGLSILGFANIFYGYEIPISDERISTISRNRFSMTINLNRDYFNLKEAPRR</sequence>
<proteinExistence type="predicted"/>
<evidence type="ECO:0008006" key="3">
    <source>
        <dbReference type="Google" id="ProtNLM"/>
    </source>
</evidence>
<evidence type="ECO:0000313" key="2">
    <source>
        <dbReference type="Proteomes" id="UP000251889"/>
    </source>
</evidence>
<organism evidence="1 2">
    <name type="scientific">Pseudochryseolinea flava</name>
    <dbReference type="NCBI Taxonomy" id="2059302"/>
    <lineage>
        <taxon>Bacteria</taxon>
        <taxon>Pseudomonadati</taxon>
        <taxon>Bacteroidota</taxon>
        <taxon>Cytophagia</taxon>
        <taxon>Cytophagales</taxon>
        <taxon>Fulvivirgaceae</taxon>
        <taxon>Pseudochryseolinea</taxon>
    </lineage>
</organism>
<gene>
    <name evidence="1" type="ORF">DQQ10_08785</name>
</gene>
<reference evidence="1 2" key="1">
    <citation type="submission" date="2018-06" db="EMBL/GenBank/DDBJ databases">
        <title>Chryseolinea flavus sp. nov., a member of the phylum Bacteroidetes isolated from soil.</title>
        <authorList>
            <person name="Li Y."/>
            <person name="Wang J."/>
        </authorList>
    </citation>
    <scope>NUCLEOTIDE SEQUENCE [LARGE SCALE GENOMIC DNA]</scope>
    <source>
        <strain evidence="1 2">SDU1-6</strain>
    </source>
</reference>
<protein>
    <recommendedName>
        <fullName evidence="3">Outer membrane protein beta-barrel domain-containing protein</fullName>
    </recommendedName>
</protein>
<keyword evidence="2" id="KW-1185">Reference proteome</keyword>
<dbReference type="AlphaFoldDB" id="A0A364Y7C8"/>
<evidence type="ECO:0000313" key="1">
    <source>
        <dbReference type="EMBL" id="RAW01734.1"/>
    </source>
</evidence>
<dbReference type="EMBL" id="QMFY01000003">
    <property type="protein sequence ID" value="RAW01734.1"/>
    <property type="molecule type" value="Genomic_DNA"/>
</dbReference>
<dbReference type="Proteomes" id="UP000251889">
    <property type="component" value="Unassembled WGS sequence"/>
</dbReference>
<accession>A0A364Y7C8</accession>
<comment type="caution">
    <text evidence="1">The sequence shown here is derived from an EMBL/GenBank/DDBJ whole genome shotgun (WGS) entry which is preliminary data.</text>
</comment>
<name>A0A364Y7C8_9BACT</name>